<dbReference type="SUPFAM" id="SSF56784">
    <property type="entry name" value="HAD-like"/>
    <property type="match status" value="1"/>
</dbReference>
<evidence type="ECO:0000256" key="8">
    <source>
        <dbReference type="ARBA" id="ARBA00033209"/>
    </source>
</evidence>
<keyword evidence="5" id="KW-0479">Metal-binding</keyword>
<reference evidence="11 12" key="1">
    <citation type="journal article" date="2012" name="J. Bacteriol.">
        <title>Genome sequence of an alkane-degrading bacterium, Alcanivorax pacificus type strain W11-5, isolated from deep sea sediment.</title>
        <authorList>
            <person name="Lai Q."/>
            <person name="Shao Z."/>
        </authorList>
    </citation>
    <scope>NUCLEOTIDE SEQUENCE [LARGE SCALE GENOMIC DNA]</scope>
    <source>
        <strain evidence="11 12">W11-5</strain>
    </source>
</reference>
<dbReference type="KEGG" id="apac:S7S_01095"/>
<gene>
    <name evidence="11" type="ORF">S7S_01095</name>
</gene>
<evidence type="ECO:0000256" key="9">
    <source>
        <dbReference type="ARBA" id="ARBA00052092"/>
    </source>
</evidence>
<dbReference type="NCBIfam" id="TIGR01488">
    <property type="entry name" value="HAD-SF-IB"/>
    <property type="match status" value="1"/>
</dbReference>
<dbReference type="CDD" id="cd02612">
    <property type="entry name" value="HAD_PGPPase"/>
    <property type="match status" value="1"/>
</dbReference>
<dbReference type="GO" id="GO:0046872">
    <property type="term" value="F:metal ion binding"/>
    <property type="evidence" value="ECO:0007669"/>
    <property type="project" value="UniProtKB-KW"/>
</dbReference>
<keyword evidence="12" id="KW-1185">Reference proteome</keyword>
<dbReference type="HOGENOM" id="CLU_052657_1_1_6"/>
<evidence type="ECO:0000256" key="2">
    <source>
        <dbReference type="ARBA" id="ARBA00009184"/>
    </source>
</evidence>
<dbReference type="InterPro" id="IPR050582">
    <property type="entry name" value="HAD-like_SerB"/>
</dbReference>
<dbReference type="AlphaFoldDB" id="A0A0B4XJA0"/>
<dbReference type="RefSeq" id="WP_008736130.1">
    <property type="nucleotide sequence ID" value="NZ_CP004387.1"/>
</dbReference>
<dbReference type="STRING" id="391936.S7S_01095"/>
<protein>
    <recommendedName>
        <fullName evidence="4">Histidinol-phosphatase</fullName>
        <ecNumber evidence="3">3.1.3.15</ecNumber>
    </recommendedName>
    <alternativeName>
        <fullName evidence="8">Histidinol-phosphate phosphatase</fullName>
    </alternativeName>
</protein>
<dbReference type="Proteomes" id="UP000006764">
    <property type="component" value="Chromosome"/>
</dbReference>
<evidence type="ECO:0000256" key="10">
    <source>
        <dbReference type="ARBA" id="ARBA00053547"/>
    </source>
</evidence>
<dbReference type="InterPro" id="IPR036412">
    <property type="entry name" value="HAD-like_sf"/>
</dbReference>
<keyword evidence="6" id="KW-0378">Hydrolase</keyword>
<dbReference type="Gene3D" id="3.40.50.1000">
    <property type="entry name" value="HAD superfamily/HAD-like"/>
    <property type="match status" value="1"/>
</dbReference>
<evidence type="ECO:0000256" key="7">
    <source>
        <dbReference type="ARBA" id="ARBA00022842"/>
    </source>
</evidence>
<evidence type="ECO:0000256" key="5">
    <source>
        <dbReference type="ARBA" id="ARBA00022723"/>
    </source>
</evidence>
<accession>A0A0B4XJA0</accession>
<keyword evidence="7" id="KW-0460">Magnesium</keyword>
<dbReference type="Gene3D" id="1.20.1440.100">
    <property type="entry name" value="SG protein - dephosphorylation function"/>
    <property type="match status" value="1"/>
</dbReference>
<evidence type="ECO:0000256" key="4">
    <source>
        <dbReference type="ARBA" id="ARBA00021697"/>
    </source>
</evidence>
<dbReference type="FunFam" id="3.40.50.1000:FF:000025">
    <property type="entry name" value="HAD hydrolase, family IB"/>
    <property type="match status" value="1"/>
</dbReference>
<evidence type="ECO:0000313" key="12">
    <source>
        <dbReference type="Proteomes" id="UP000006764"/>
    </source>
</evidence>
<dbReference type="PANTHER" id="PTHR43344:SF13">
    <property type="entry name" value="PHOSPHATASE RV3661-RELATED"/>
    <property type="match status" value="1"/>
</dbReference>
<dbReference type="InterPro" id="IPR006385">
    <property type="entry name" value="HAD_hydro_SerB1"/>
</dbReference>
<dbReference type="EMBL" id="CP004387">
    <property type="protein sequence ID" value="AJD46643.1"/>
    <property type="molecule type" value="Genomic_DNA"/>
</dbReference>
<sequence>MTLAIFDLDNTLIAGDSDHLWGDYLVARGIIDADGYKATNDQFYQDYLAGRLDITAYLRFALKVLTEHPLQDLLRWREEFMRDEVSAIMLPKAAELLAEHRAKGHFLLIITATNDFVTRPIADSLGVDHLLATTAEFRDGAYTGDISGVPCYRDGKVTRLEAWLRDSGHDLAGSYFYSDSQNDLPLLSRVEHPVAVDPDPTLAATAREKGWPVISLR</sequence>
<name>A0A0B4XJA0_9GAMM</name>
<dbReference type="OrthoDB" id="9784466at2"/>
<comment type="function">
    <text evidence="10">Catalyzes the dephosphorylation of histidinol-phosphate to histidinol, the direct precursor of histidine.</text>
</comment>
<dbReference type="Pfam" id="PF12710">
    <property type="entry name" value="HAD"/>
    <property type="match status" value="1"/>
</dbReference>
<organism evidence="11 12">
    <name type="scientific">Isoalcanivorax pacificus W11-5</name>
    <dbReference type="NCBI Taxonomy" id="391936"/>
    <lineage>
        <taxon>Bacteria</taxon>
        <taxon>Pseudomonadati</taxon>
        <taxon>Pseudomonadota</taxon>
        <taxon>Gammaproteobacteria</taxon>
        <taxon>Oceanospirillales</taxon>
        <taxon>Alcanivoracaceae</taxon>
        <taxon>Isoalcanivorax</taxon>
    </lineage>
</organism>
<evidence type="ECO:0000256" key="3">
    <source>
        <dbReference type="ARBA" id="ARBA00013085"/>
    </source>
</evidence>
<dbReference type="GO" id="GO:0004401">
    <property type="term" value="F:histidinol-phosphatase activity"/>
    <property type="evidence" value="ECO:0007669"/>
    <property type="project" value="UniProtKB-EC"/>
</dbReference>
<dbReference type="PANTHER" id="PTHR43344">
    <property type="entry name" value="PHOSPHOSERINE PHOSPHATASE"/>
    <property type="match status" value="1"/>
</dbReference>
<proteinExistence type="inferred from homology"/>
<evidence type="ECO:0000256" key="1">
    <source>
        <dbReference type="ARBA" id="ARBA00004970"/>
    </source>
</evidence>
<evidence type="ECO:0000313" key="11">
    <source>
        <dbReference type="EMBL" id="AJD46643.1"/>
    </source>
</evidence>
<dbReference type="NCBIfam" id="TIGR01490">
    <property type="entry name" value="HAD-SF-IB-hyp1"/>
    <property type="match status" value="1"/>
</dbReference>
<evidence type="ECO:0000256" key="6">
    <source>
        <dbReference type="ARBA" id="ARBA00022801"/>
    </source>
</evidence>
<dbReference type="InterPro" id="IPR023214">
    <property type="entry name" value="HAD_sf"/>
</dbReference>
<dbReference type="EC" id="3.1.3.15" evidence="3"/>
<comment type="pathway">
    <text evidence="1">Amino-acid biosynthesis; L-histidine biosynthesis; L-histidine from 5-phospho-alpha-D-ribose 1-diphosphate: step 8/9.</text>
</comment>
<comment type="similarity">
    <text evidence="2">Belongs to the HAD-like hydrolase superfamily. SerB family.</text>
</comment>
<comment type="catalytic activity">
    <reaction evidence="9">
        <text>L-histidinol phosphate + H2O = L-histidinol + phosphate</text>
        <dbReference type="Rhea" id="RHEA:14465"/>
        <dbReference type="ChEBI" id="CHEBI:15377"/>
        <dbReference type="ChEBI" id="CHEBI:43474"/>
        <dbReference type="ChEBI" id="CHEBI:57699"/>
        <dbReference type="ChEBI" id="CHEBI:57980"/>
        <dbReference type="EC" id="3.1.3.15"/>
    </reaction>
    <physiologicalReaction direction="left-to-right" evidence="9">
        <dbReference type="Rhea" id="RHEA:14466"/>
    </physiologicalReaction>
</comment>